<accession>A0A9X3MU61</accession>
<gene>
    <name evidence="1" type="ORF">OM076_13640</name>
</gene>
<dbReference type="Proteomes" id="UP001149140">
    <property type="component" value="Unassembled WGS sequence"/>
</dbReference>
<organism evidence="1 2">
    <name type="scientific">Solirubrobacter ginsenosidimutans</name>
    <dbReference type="NCBI Taxonomy" id="490573"/>
    <lineage>
        <taxon>Bacteria</taxon>
        <taxon>Bacillati</taxon>
        <taxon>Actinomycetota</taxon>
        <taxon>Thermoleophilia</taxon>
        <taxon>Solirubrobacterales</taxon>
        <taxon>Solirubrobacteraceae</taxon>
        <taxon>Solirubrobacter</taxon>
    </lineage>
</organism>
<keyword evidence="2" id="KW-1185">Reference proteome</keyword>
<reference evidence="1" key="1">
    <citation type="submission" date="2022-10" db="EMBL/GenBank/DDBJ databases">
        <title>The WGS of Solirubrobacter ginsenosidimutans DSM 21036.</title>
        <authorList>
            <person name="Jiang Z."/>
        </authorList>
    </citation>
    <scope>NUCLEOTIDE SEQUENCE</scope>
    <source>
        <strain evidence="1">DSM 21036</strain>
    </source>
</reference>
<evidence type="ECO:0000313" key="2">
    <source>
        <dbReference type="Proteomes" id="UP001149140"/>
    </source>
</evidence>
<protein>
    <recommendedName>
        <fullName evidence="3">Integral membrane protein</fullName>
    </recommendedName>
</protein>
<evidence type="ECO:0008006" key="3">
    <source>
        <dbReference type="Google" id="ProtNLM"/>
    </source>
</evidence>
<comment type="caution">
    <text evidence="1">The sequence shown here is derived from an EMBL/GenBank/DDBJ whole genome shotgun (WGS) entry which is preliminary data.</text>
</comment>
<dbReference type="AlphaFoldDB" id="A0A9X3MU61"/>
<name>A0A9X3MU61_9ACTN</name>
<dbReference type="EMBL" id="JAPDOD010000011">
    <property type="protein sequence ID" value="MDA0161315.1"/>
    <property type="molecule type" value="Genomic_DNA"/>
</dbReference>
<evidence type="ECO:0000313" key="1">
    <source>
        <dbReference type="EMBL" id="MDA0161315.1"/>
    </source>
</evidence>
<dbReference type="RefSeq" id="WP_270040518.1">
    <property type="nucleotide sequence ID" value="NZ_JAPDOD010000011.1"/>
</dbReference>
<sequence>MAVSMLRMIAPTSTMPGLPEPQERDRLRIGERFTVSFQRTLRVPEDGREYPLPPGCGPFGVYPVEALGEGGPPQWRSDGGHFITMYPSEALWLGFGGADFKPNAVQVFAGSINAVSGAAGDEGLRDDPQNYIVAPLQPWLDGFNTSTGAIRQFVATVLGAGLSAEGQLIGAERRGGLDLLVYEPRPGIFEDRPPAAEAPAGPQHGAPMGLGAGGQIRQRVYRDPYGIDTWDPASVRRARVHILDSAAYRALTGRPPPPTPVDAAAYMAAGLPWFDLYDEDRPAVEGVEALARLSSTDAAHADQDVAAGAAAAPLTRRNA</sequence>
<proteinExistence type="predicted"/>